<evidence type="ECO:0000313" key="1">
    <source>
        <dbReference type="EMBL" id="KAF6401413.1"/>
    </source>
</evidence>
<protein>
    <submittedName>
        <fullName evidence="1">Uncharacterized protein</fullName>
    </submittedName>
</protein>
<dbReference type="AlphaFoldDB" id="A0A7J8BRC9"/>
<evidence type="ECO:0000313" key="2">
    <source>
        <dbReference type="Proteomes" id="UP000593571"/>
    </source>
</evidence>
<organism evidence="1 2">
    <name type="scientific">Rousettus aegyptiacus</name>
    <name type="common">Egyptian fruit bat</name>
    <name type="synonym">Pteropus aegyptiacus</name>
    <dbReference type="NCBI Taxonomy" id="9407"/>
    <lineage>
        <taxon>Eukaryota</taxon>
        <taxon>Metazoa</taxon>
        <taxon>Chordata</taxon>
        <taxon>Craniata</taxon>
        <taxon>Vertebrata</taxon>
        <taxon>Euteleostomi</taxon>
        <taxon>Mammalia</taxon>
        <taxon>Eutheria</taxon>
        <taxon>Laurasiatheria</taxon>
        <taxon>Chiroptera</taxon>
        <taxon>Yinpterochiroptera</taxon>
        <taxon>Pteropodoidea</taxon>
        <taxon>Pteropodidae</taxon>
        <taxon>Rousettinae</taxon>
        <taxon>Rousettus</taxon>
    </lineage>
</organism>
<dbReference type="EMBL" id="JACASE010000016">
    <property type="protein sequence ID" value="KAF6401413.1"/>
    <property type="molecule type" value="Genomic_DNA"/>
</dbReference>
<reference evidence="1 2" key="1">
    <citation type="journal article" date="2020" name="Nature">
        <title>Six reference-quality genomes reveal evolution of bat adaptations.</title>
        <authorList>
            <person name="Jebb D."/>
            <person name="Huang Z."/>
            <person name="Pippel M."/>
            <person name="Hughes G.M."/>
            <person name="Lavrichenko K."/>
            <person name="Devanna P."/>
            <person name="Winkler S."/>
            <person name="Jermiin L.S."/>
            <person name="Skirmuntt E.C."/>
            <person name="Katzourakis A."/>
            <person name="Burkitt-Gray L."/>
            <person name="Ray D.A."/>
            <person name="Sullivan K.A.M."/>
            <person name="Roscito J.G."/>
            <person name="Kirilenko B.M."/>
            <person name="Davalos L.M."/>
            <person name="Corthals A.P."/>
            <person name="Power M.L."/>
            <person name="Jones G."/>
            <person name="Ransome R.D."/>
            <person name="Dechmann D.K.N."/>
            <person name="Locatelli A.G."/>
            <person name="Puechmaille S.J."/>
            <person name="Fedrigo O."/>
            <person name="Jarvis E.D."/>
            <person name="Hiller M."/>
            <person name="Vernes S.C."/>
            <person name="Myers E.W."/>
            <person name="Teeling E.C."/>
        </authorList>
    </citation>
    <scope>NUCLEOTIDE SEQUENCE [LARGE SCALE GENOMIC DNA]</scope>
    <source>
        <strain evidence="1">MRouAeg1</strain>
        <tissue evidence="1">Muscle</tissue>
    </source>
</reference>
<name>A0A7J8BRC9_ROUAE</name>
<sequence length="188" mass="20509">MFSRLVMAKSKCPEDSKTLSEALCHLGSELLEVVFGWTTQQAFLAWKGRCIRCCCSHCSQRFASPLGKCLLSRSGAPGGGCEVSVLSRGITAALGSRGKEITQHLPEPRTVLLKRSRGTQAHSSREEWRFACSYGSRKVNQCVLGKHYSFFTEAKAPKTAVGRSSPTPSLSVAEFCCRVVQEIKSKCG</sequence>
<gene>
    <name evidence="1" type="ORF">HJG63_009520</name>
</gene>
<keyword evidence="2" id="KW-1185">Reference proteome</keyword>
<dbReference type="Proteomes" id="UP000593571">
    <property type="component" value="Unassembled WGS sequence"/>
</dbReference>
<proteinExistence type="predicted"/>
<accession>A0A7J8BRC9</accession>
<comment type="caution">
    <text evidence="1">The sequence shown here is derived from an EMBL/GenBank/DDBJ whole genome shotgun (WGS) entry which is preliminary data.</text>
</comment>